<accession>A0ABX4MIJ1</accession>
<feature type="region of interest" description="Disordered" evidence="1">
    <location>
        <begin position="333"/>
        <end position="356"/>
    </location>
</feature>
<feature type="compositionally biased region" description="Basic and acidic residues" evidence="1">
    <location>
        <begin position="347"/>
        <end position="356"/>
    </location>
</feature>
<dbReference type="Proteomes" id="UP000229707">
    <property type="component" value="Unassembled WGS sequence"/>
</dbReference>
<dbReference type="Gene3D" id="3.40.50.1220">
    <property type="entry name" value="TPP-binding domain"/>
    <property type="match status" value="1"/>
</dbReference>
<dbReference type="PANTHER" id="PTHR43153">
    <property type="entry name" value="ELECTRON TRANSFER FLAVOPROTEIN ALPHA"/>
    <property type="match status" value="1"/>
</dbReference>
<organism evidence="3 4">
    <name type="scientific">Candidatus Hodgkinia cicadicola</name>
    <dbReference type="NCBI Taxonomy" id="573658"/>
    <lineage>
        <taxon>Bacteria</taxon>
        <taxon>Pseudomonadati</taxon>
        <taxon>Pseudomonadota</taxon>
        <taxon>Alphaproteobacteria</taxon>
        <taxon>Hyphomicrobiales</taxon>
        <taxon>Candidatus Hodgkinia</taxon>
    </lineage>
</organism>
<dbReference type="InterPro" id="IPR014731">
    <property type="entry name" value="ETF_asu_C"/>
</dbReference>
<feature type="domain" description="Electron transfer flavoprotein alpha subunit C-terminal" evidence="2">
    <location>
        <begin position="194"/>
        <end position="275"/>
    </location>
</feature>
<evidence type="ECO:0000259" key="2">
    <source>
        <dbReference type="Pfam" id="PF00766"/>
    </source>
</evidence>
<comment type="caution">
    <text evidence="3">The sequence shown here is derived from an EMBL/GenBank/DDBJ whole genome shotgun (WGS) entry which is preliminary data.</text>
</comment>
<gene>
    <name evidence="3" type="primary">etfA</name>
    <name evidence="3" type="ORF">MAGCAS_66</name>
</gene>
<evidence type="ECO:0000313" key="4">
    <source>
        <dbReference type="Proteomes" id="UP000229707"/>
    </source>
</evidence>
<dbReference type="EMBL" id="NXGL01000006">
    <property type="protein sequence ID" value="PIM95095.1"/>
    <property type="molecule type" value="Genomic_DNA"/>
</dbReference>
<feature type="compositionally biased region" description="Polar residues" evidence="1">
    <location>
        <begin position="333"/>
        <end position="346"/>
    </location>
</feature>
<evidence type="ECO:0000256" key="1">
    <source>
        <dbReference type="SAM" id="MobiDB-lite"/>
    </source>
</evidence>
<reference evidence="3" key="1">
    <citation type="submission" date="2017-09" db="EMBL/GenBank/DDBJ databases">
        <authorList>
            <person name="Campbell M.A."/>
            <person name="Lukasik P."/>
            <person name="Simon C."/>
            <person name="McCutcheon J.P."/>
        </authorList>
    </citation>
    <scope>NUCLEOTIDE SEQUENCE [LARGE SCALE GENOMIC DNA]</scope>
    <source>
        <strain evidence="3">MAGCAS</strain>
    </source>
</reference>
<dbReference type="InterPro" id="IPR029035">
    <property type="entry name" value="DHS-like_NAD/FAD-binding_dom"/>
</dbReference>
<dbReference type="Pfam" id="PF00766">
    <property type="entry name" value="ETF_alpha"/>
    <property type="match status" value="1"/>
</dbReference>
<dbReference type="PANTHER" id="PTHR43153:SF1">
    <property type="entry name" value="ELECTRON TRANSFER FLAVOPROTEIN SUBUNIT ALPHA, MITOCHONDRIAL"/>
    <property type="match status" value="1"/>
</dbReference>
<name>A0ABX4MIJ1_9HYPH</name>
<sequence length="356" mass="39239">MIKQHVGFTCKKPWLISVKLSLVVDPGLGTVEKTQPEVKKCDDKPDSNTEVKDQSIEVKDQNVDNVVSNKDVIDDKDKTVNSPKDNLNSKDNLINETKDVHEGVVGCKEISSDVTTPQLTIINVDKDNSETTEIKLCEDKPKEVSIDNKKEKNEVVKPIEDVPHVRYQIINFPIRKQLELISYSKLEVNTELPELSKADIVIAGGRSFNTEENFTTWLKPLALRLGAAIGATKGAVELGCAPVGSQIGSTGLTIAPKLYIAFGISGSDHHMVGVKDAKTIVAVNTDKDAAIMSMADYALTMDMFDVISGIMKWMDNNKNLTINNLIQNLDRNQSKPVQSEPNQTKPNEQDVKTPTN</sequence>
<keyword evidence="4" id="KW-1185">Reference proteome</keyword>
<evidence type="ECO:0000313" key="3">
    <source>
        <dbReference type="EMBL" id="PIM95095.1"/>
    </source>
</evidence>
<dbReference type="InterPro" id="IPR001308">
    <property type="entry name" value="ETF_a/FixB"/>
</dbReference>
<proteinExistence type="predicted"/>
<dbReference type="SUPFAM" id="SSF52467">
    <property type="entry name" value="DHS-like NAD/FAD-binding domain"/>
    <property type="match status" value="1"/>
</dbReference>
<protein>
    <submittedName>
        <fullName evidence="3">Electron transfer flavoprotein large subunit</fullName>
    </submittedName>
</protein>